<proteinExistence type="inferred from homology"/>
<protein>
    <recommendedName>
        <fullName evidence="3">Dynein heavy chain, cytoplasmic</fullName>
    </recommendedName>
</protein>
<dbReference type="InterPro" id="IPR043160">
    <property type="entry name" value="Dynein_C_barrel"/>
</dbReference>
<dbReference type="GO" id="GO:0007018">
    <property type="term" value="P:microtubule-based movement"/>
    <property type="evidence" value="ECO:0007669"/>
    <property type="project" value="InterPro"/>
</dbReference>
<dbReference type="EMBL" id="KN553723">
    <property type="protein sequence ID" value="KHJ89825.1"/>
    <property type="molecule type" value="Genomic_DNA"/>
</dbReference>
<dbReference type="Gene3D" id="3.10.490.20">
    <property type="match status" value="1"/>
</dbReference>
<dbReference type="SUPFAM" id="SSF52540">
    <property type="entry name" value="P-loop containing nucleoside triphosphate hydrolases"/>
    <property type="match status" value="2"/>
</dbReference>
<dbReference type="Pfam" id="PF12777">
    <property type="entry name" value="MT"/>
    <property type="match status" value="2"/>
</dbReference>
<feature type="domain" description="AAA+ ATPase" evidence="5">
    <location>
        <begin position="246"/>
        <end position="380"/>
    </location>
</feature>
<dbReference type="Gene3D" id="1.20.920.30">
    <property type="match status" value="1"/>
</dbReference>
<dbReference type="InterPro" id="IPR041658">
    <property type="entry name" value="AAA_lid_11"/>
</dbReference>
<dbReference type="GO" id="GO:0008569">
    <property type="term" value="F:minus-end-directed microtubule motor activity"/>
    <property type="evidence" value="ECO:0007669"/>
    <property type="project" value="InterPro"/>
</dbReference>
<dbReference type="GO" id="GO:0030286">
    <property type="term" value="C:dynein complex"/>
    <property type="evidence" value="ECO:0007669"/>
    <property type="project" value="InterPro"/>
</dbReference>
<dbReference type="PANTHER" id="PTHR45703:SF36">
    <property type="entry name" value="DYNEIN HEAVY CHAIN, CYTOPLASMIC"/>
    <property type="match status" value="1"/>
</dbReference>
<dbReference type="InterPro" id="IPR035706">
    <property type="entry name" value="AAA_9"/>
</dbReference>
<evidence type="ECO:0000259" key="5">
    <source>
        <dbReference type="SMART" id="SM00382"/>
    </source>
</evidence>
<evidence type="ECO:0000256" key="1">
    <source>
        <dbReference type="ARBA" id="ARBA00008887"/>
    </source>
</evidence>
<keyword evidence="4" id="KW-0175">Coiled coil</keyword>
<feature type="non-terminal residue" evidence="6">
    <location>
        <position position="2194"/>
    </location>
</feature>
<dbReference type="InterPro" id="IPR042219">
    <property type="entry name" value="AAA_lid_11_sf"/>
</dbReference>
<dbReference type="Gene3D" id="1.10.8.720">
    <property type="entry name" value="Region D6 of dynein motor"/>
    <property type="match status" value="1"/>
</dbReference>
<dbReference type="CDD" id="cd00009">
    <property type="entry name" value="AAA"/>
    <property type="match status" value="2"/>
</dbReference>
<dbReference type="Pfam" id="PF18198">
    <property type="entry name" value="AAA_lid_11"/>
    <property type="match status" value="1"/>
</dbReference>
<evidence type="ECO:0000313" key="6">
    <source>
        <dbReference type="EMBL" id="KHJ89825.1"/>
    </source>
</evidence>
<dbReference type="Pfam" id="PF12775">
    <property type="entry name" value="AAA_7"/>
    <property type="match status" value="1"/>
</dbReference>
<evidence type="ECO:0000256" key="4">
    <source>
        <dbReference type="SAM" id="Coils"/>
    </source>
</evidence>
<dbReference type="FunFam" id="1.10.472.130:FF:000002">
    <property type="entry name" value="Cytoplasmic dynein heavy chain 1"/>
    <property type="match status" value="1"/>
</dbReference>
<dbReference type="FunFam" id="1.20.1270.280:FF:000004">
    <property type="entry name" value="Cytoplasmic dynein heavy chain 2"/>
    <property type="match status" value="1"/>
</dbReference>
<dbReference type="InterPro" id="IPR054354">
    <property type="entry name" value="DYNC2H1-like_lid"/>
</dbReference>
<dbReference type="InterPro" id="IPR041228">
    <property type="entry name" value="Dynein_C"/>
</dbReference>
<dbReference type="FunFam" id="3.40.50.300:FF:000122">
    <property type="entry name" value="Cytoplasmic dynein 1 heavy chain"/>
    <property type="match status" value="1"/>
</dbReference>
<reference evidence="6 7" key="1">
    <citation type="submission" date="2014-03" db="EMBL/GenBank/DDBJ databases">
        <title>Draft genome of the hookworm Oesophagostomum dentatum.</title>
        <authorList>
            <person name="Mitreva M."/>
        </authorList>
    </citation>
    <scope>NUCLEOTIDE SEQUENCE [LARGE SCALE GENOMIC DNA]</scope>
    <source>
        <strain evidence="6 7">OD-Hann</strain>
    </source>
</reference>
<dbReference type="GO" id="GO:0045505">
    <property type="term" value="F:dynein intermediate chain binding"/>
    <property type="evidence" value="ECO:0007669"/>
    <property type="project" value="InterPro"/>
</dbReference>
<dbReference type="FunFam" id="3.40.50.300:FF:000373">
    <property type="entry name" value="Cytoplasmic dynein heavy chain 2"/>
    <property type="match status" value="1"/>
</dbReference>
<feature type="domain" description="AAA+ ATPase" evidence="5">
    <location>
        <begin position="573"/>
        <end position="748"/>
    </location>
</feature>
<comment type="subunit">
    <text evidence="2">Consists of at least two heavy chains and a number of intermediate and light chains.</text>
</comment>
<organism evidence="6 7">
    <name type="scientific">Oesophagostomum dentatum</name>
    <name type="common">Nodular worm</name>
    <dbReference type="NCBI Taxonomy" id="61180"/>
    <lineage>
        <taxon>Eukaryota</taxon>
        <taxon>Metazoa</taxon>
        <taxon>Ecdysozoa</taxon>
        <taxon>Nematoda</taxon>
        <taxon>Chromadorea</taxon>
        <taxon>Rhabditida</taxon>
        <taxon>Rhabditina</taxon>
        <taxon>Rhabditomorpha</taxon>
        <taxon>Strongyloidea</taxon>
        <taxon>Strongylidae</taxon>
        <taxon>Oesophagostomum</taxon>
    </lineage>
</organism>
<dbReference type="InterPro" id="IPR026983">
    <property type="entry name" value="DHC"/>
</dbReference>
<dbReference type="Pfam" id="PF17852">
    <property type="entry name" value="Dynein_AAA_lid"/>
    <property type="match status" value="1"/>
</dbReference>
<sequence length="2194" mass="247720">MSVAKAKNDQWVIFDGDVDPEWVENLNSVLDDNKLLTLPNGERLGIPPNLRNVSIESEVVIAEDAAPTRSVTIQRQAAAALQSHFSPDGLVPLALQYALANLDHVMVPTQQRLLSSFFAMMNYSVRCVITHDASQGDFPLSPDQIETYVTRSMLTNMIWAFSGDGKWKCRQQMSDFIRSSTTLTLPPNEQAPLIDYDVQMSGEWQPWLSRVPAIEIEAHRVAAADLVVPTVDTVRHEMLLSAWLSEHKPLVLCGPPGSGKTMTLLAALRSQQDMDVVNVNFSSSTTPELLMKTFDHYCEYRRTPNGIVLAPVQLSRWLVIFCDEINLPAPDKMASTEDLIILGLRWERIQFVGACNPPTDPGRHPMTLRFLRHVPVVYVDYPGQTSLIQIYGTFNRAMLKTVPAVRGLADPLTNAMVDVYLASQEHFTQDDQPHYVYSPRELTRWVRGISEAIAPLDGISADQLVRLWAHEALRLFQDRLVTDEERLWTDELVDSTAEKYFGGACSVKEALRRPLLYSCWLSKNYVPVTREELKDYVSARLKGFYEEELDVQLVLFDQMLDHVLRIDRIYRQPQGHLLLIGTAGAGKTTLSRFVAWLNGLSVFQLKVHSKYTAADFDEDMRTVLRRAGCRNEKMCFIMDESNMLDTGFLERLNTLLANGEVPGLFEGDEHTTLMTQIKEGAQRQGLMLDSHDELYKWFTLQVMRNLHVVFTMNPSGSGLRERASTSPALFNRCVGSELTNTLDMDRTDYEPPFSLPLVCDLIPTPPTYRHSVINTLVHVHKTVQKLNEQEQKRGHRVMVVTPRHFLDLIKHFMNLFHEKRRDLEEEKVHLNIGLNKIRETEEQVKELQKSLTLKSRELEEKKTAANLKLKEMLADQQKAEDEKRLSEQLQKELAEQLTEIATKKTEVQKDLSQVEPAVEEAQQAVKGIRKNQLVEVRSMSSPPVMVKLALEAICILLGENVGTDWKAIRGVMVKDDFMPRILAFDTDSITTDILKQMEKYVHNPDWDFDKVEPLRNELKRLESDAKKKTTEGNEVKARIAQLEQSIAAYKEEYAQLIGQAESIKMDLATVQEKVGRSTELLSSLRSERDRWSGGCDGFAQQMDTLVGDALLSGAFLAYAGYFDQQLRDVLFHRWIDHVQGAGVKFRPDLARIEYLSTVDDRLQWQKNALPVDDLCSENAIMLHRFNRYPLIIDPSGQAAEYIMKQFAGRNIQKTSFLDDSFRKNLESALRFGNSLLVQDVESYDPILNPVLNKEVKRTGGRVLITIGDQDIDLSPAFQIFLITRDASVEFTPDVCSRVTFVNFTVTSSSLASQCLNQVLRSERPDGEFAVRLRQLEKALLAALNESKGKILDDNSVITTLEKLKNEASEVAKKAAETDKVMAEVETVSGQYQRLAQACSQIYHTLQQLNEFTPVLIVFTVNHALRLVTMLDHARDRVHFLYQYSLDFLLDIFTCVLKSPELAGTQDHLQRLNIITANLFQTVYRRVSRGMLHADKVLLALLLMRISLRSAGGEPSYDAQWDLLLGRSELFASKTAHQSPPTALPFLTSQHMGAIIKAQKLPGFENMLDIMCARPDQIKEWMEMDNPEAAVPILWEDPEQKLTAIGVAMNQLIVVHCLRSDRLMASAHRLVAAAFGDGFMQQDKVIDLHDIIDNEVSSSDPVLLCSAIGYDASGKIEDLGVQTGRPVTSIAIGSAEGFSQADAALTAASKSGRWVLLKNVHLAPQWLGNMEKRLHTLKPHANFRLFLTAEIHPKLPASVLRASRLVVFEPATGLKANLLRSLSALPGTRLAKAPAERSRLYLLVCWLHALVQERLRYTPLGWANAYEFSDADLRVACDTLDAAVDAVAQGRANVAPEKLPWTTLRTLLSQCIYGGKIDNQFDQVLLDCMLERLFTAKSFDPEHVLVSKFDGDKPLCTPDATQRDQLLAWVEGIKNQQLPAWLGLPNNAEKVLLTLRGENMLRNLLKVSDDELAFSGDGEKEAKPQWMAQLGELAQQWLKLLPKDINRMKRTVDNIKDPLFRFFEREINLGAQLLRDIRHDLEEILAVCRAERKQSNETRALASALQKGVVPTNWLRYTVPKGVTVMDWVIDFNERVKQLIKIAGSENLKREEVWLGGTFSPEAYVTATRQQVAQANTWSLEQLHLHVTIGRTDRLDVVRLTGMELRGAETSGGNALRLSDEVKTACDCVEFSWKQ</sequence>
<comment type="similarity">
    <text evidence="1">Belongs to the dynein heavy chain family.</text>
</comment>
<name>A0A0B1T341_OESDE</name>
<keyword evidence="7" id="KW-1185">Reference proteome</keyword>
<evidence type="ECO:0000256" key="2">
    <source>
        <dbReference type="ARBA" id="ARBA00011655"/>
    </source>
</evidence>
<dbReference type="Pfam" id="PF12780">
    <property type="entry name" value="AAA_8"/>
    <property type="match status" value="1"/>
</dbReference>
<dbReference type="Pfam" id="PF03028">
    <property type="entry name" value="Dynein_heavy"/>
    <property type="match status" value="1"/>
</dbReference>
<dbReference type="Gene3D" id="1.20.920.20">
    <property type="match status" value="2"/>
</dbReference>
<dbReference type="OrthoDB" id="14187at2759"/>
<dbReference type="Gene3D" id="1.10.472.130">
    <property type="match status" value="1"/>
</dbReference>
<dbReference type="Gene3D" id="1.20.1270.280">
    <property type="match status" value="1"/>
</dbReference>
<feature type="coiled-coil region" evidence="4">
    <location>
        <begin position="1011"/>
        <end position="1066"/>
    </location>
</feature>
<dbReference type="InterPro" id="IPR024743">
    <property type="entry name" value="Dynein_HC_stalk"/>
</dbReference>
<dbReference type="Proteomes" id="UP000053660">
    <property type="component" value="Unassembled WGS sequence"/>
</dbReference>
<gene>
    <name evidence="6" type="ORF">OESDEN_10341</name>
</gene>
<feature type="coiled-coil region" evidence="4">
    <location>
        <begin position="830"/>
        <end position="906"/>
    </location>
</feature>
<dbReference type="InterPro" id="IPR003593">
    <property type="entry name" value="AAA+_ATPase"/>
</dbReference>
<evidence type="ECO:0000313" key="7">
    <source>
        <dbReference type="Proteomes" id="UP000053660"/>
    </source>
</evidence>
<dbReference type="Pfam" id="PF22597">
    <property type="entry name" value="DYN_lid"/>
    <property type="match status" value="1"/>
</dbReference>
<dbReference type="Gene3D" id="1.10.8.1220">
    <property type="match status" value="1"/>
</dbReference>
<dbReference type="PANTHER" id="PTHR45703">
    <property type="entry name" value="DYNEIN HEAVY CHAIN"/>
    <property type="match status" value="1"/>
</dbReference>
<dbReference type="SMART" id="SM00382">
    <property type="entry name" value="AAA"/>
    <property type="match status" value="2"/>
</dbReference>
<dbReference type="InterPro" id="IPR041466">
    <property type="entry name" value="Dynein_AAA5_ext"/>
</dbReference>
<dbReference type="InterPro" id="IPR024317">
    <property type="entry name" value="Dynein_heavy_chain_D4_dom"/>
</dbReference>
<accession>A0A0B1T341</accession>
<dbReference type="FunFam" id="1.10.8.720:FF:000003">
    <property type="entry name" value="Cytoplasmic dynein heavy chain 2"/>
    <property type="match status" value="1"/>
</dbReference>
<dbReference type="Pfam" id="PF18199">
    <property type="entry name" value="Dynein_C"/>
    <property type="match status" value="1"/>
</dbReference>
<dbReference type="FunFam" id="1.20.920.30:FF:000001">
    <property type="entry name" value="Cytoplasmic dynein heavy chain 1"/>
    <property type="match status" value="1"/>
</dbReference>
<dbReference type="InterPro" id="IPR027417">
    <property type="entry name" value="P-loop_NTPase"/>
</dbReference>
<dbReference type="Pfam" id="PF12781">
    <property type="entry name" value="AAA_9"/>
    <property type="match status" value="1"/>
</dbReference>
<dbReference type="Gene3D" id="3.40.50.300">
    <property type="entry name" value="P-loop containing nucleotide triphosphate hydrolases"/>
    <property type="match status" value="4"/>
</dbReference>
<evidence type="ECO:0000256" key="3">
    <source>
        <dbReference type="ARBA" id="ARBA00022197"/>
    </source>
</evidence>
<dbReference type="InterPro" id="IPR004273">
    <property type="entry name" value="Dynein_heavy_D6_P-loop"/>
</dbReference>
<dbReference type="GO" id="GO:0051959">
    <property type="term" value="F:dynein light intermediate chain binding"/>
    <property type="evidence" value="ECO:0007669"/>
    <property type="project" value="InterPro"/>
</dbReference>